<evidence type="ECO:0000256" key="4">
    <source>
        <dbReference type="ARBA" id="ARBA00022679"/>
    </source>
</evidence>
<dbReference type="PROSITE" id="PS50089">
    <property type="entry name" value="ZF_RING_2"/>
    <property type="match status" value="1"/>
</dbReference>
<dbReference type="GO" id="GO:0061630">
    <property type="term" value="F:ubiquitin protein ligase activity"/>
    <property type="evidence" value="ECO:0007669"/>
    <property type="project" value="UniProtKB-EC"/>
</dbReference>
<accession>A0A540MBW1</accession>
<evidence type="ECO:0000259" key="15">
    <source>
        <dbReference type="PROSITE" id="PS50089"/>
    </source>
</evidence>
<feature type="transmembrane region" description="Helical" evidence="14">
    <location>
        <begin position="466"/>
        <end position="487"/>
    </location>
</feature>
<feature type="region of interest" description="Disordered" evidence="13">
    <location>
        <begin position="309"/>
        <end position="333"/>
    </location>
</feature>
<keyword evidence="6" id="KW-0479">Metal-binding</keyword>
<evidence type="ECO:0000256" key="2">
    <source>
        <dbReference type="ARBA" id="ARBA00004141"/>
    </source>
</evidence>
<dbReference type="PANTHER" id="PTHR47355">
    <property type="entry name" value="E3 UBIQUITIN-PROTEIN LIGASE SPL2"/>
    <property type="match status" value="1"/>
</dbReference>
<feature type="compositionally biased region" description="Acidic residues" evidence="13">
    <location>
        <begin position="432"/>
        <end position="444"/>
    </location>
</feature>
<keyword evidence="7 12" id="KW-0863">Zinc-finger</keyword>
<evidence type="ECO:0000256" key="3">
    <source>
        <dbReference type="ARBA" id="ARBA00012483"/>
    </source>
</evidence>
<dbReference type="EMBL" id="VIEB01000296">
    <property type="protein sequence ID" value="TQD96196.1"/>
    <property type="molecule type" value="Genomic_DNA"/>
</dbReference>
<comment type="caution">
    <text evidence="16">The sequence shown here is derived from an EMBL/GenBank/DDBJ whole genome shotgun (WGS) entry which is preliminary data.</text>
</comment>
<evidence type="ECO:0000256" key="7">
    <source>
        <dbReference type="ARBA" id="ARBA00022771"/>
    </source>
</evidence>
<dbReference type="PANTHER" id="PTHR47355:SF1">
    <property type="entry name" value="E3 UBIQUITIN-PROTEIN LIGASE SPL2"/>
    <property type="match status" value="1"/>
</dbReference>
<evidence type="ECO:0000256" key="9">
    <source>
        <dbReference type="ARBA" id="ARBA00022833"/>
    </source>
</evidence>
<keyword evidence="11 14" id="KW-0472">Membrane</keyword>
<keyword evidence="10 14" id="KW-1133">Transmembrane helix</keyword>
<dbReference type="SUPFAM" id="SSF57850">
    <property type="entry name" value="RING/U-box"/>
    <property type="match status" value="1"/>
</dbReference>
<sequence>MSSDSNAIISLLSQLVLSWDGAVLGVALACAAMRSVINFTASSSALRNLRQAPAVKVSDLRSILHLDHSDKLVVVRGTVEAKSLVDGTWTTFKSGVLIPKDTNDRAVILQSTKTYIIHKWKGFIGFFNLRSIVWRYWRHWKDSEEHESNLVRKVPFVLVDGDQWPIRDMVVVNVDGSSHPIPLTIAYHHLQPVNPSPFSFLKALFGTNYPIGVLTVDKILPVGKEISAVGLCSLKNGASEIKFCNDLPYFLSEMSKDEMVGDLASSTRMLFWTAFVLGSMSIGVLSYAVVRNWNKWKVWRQQRQLQQSSQAADSDAEAQIEEEDVPEGQFSEMSKDEMVGDLASSTRMLFWTAFVLGSMSIGVLSYAVVRNWNKWKVWRQQRQLQQSSQAADSDAEAQIEEEDVPEGQLNWNKWKVWRQQRQLQQSSQAADSDAEAQIEEEDVPEGQFSEMSKDEMVVELTSRTRVLFWSGIVLVSMSIGILGYAVSRNWDKLKAWKQGRQSQQSIPAADGNTETQIEEEEEVGEVPDGQLCVICLMRRRRSAFIPCGHRVCCHPCSISIQRNVTPCCPVCRQDIRASVRIYDS</sequence>
<keyword evidence="5 14" id="KW-0812">Transmembrane</keyword>
<keyword evidence="4" id="KW-0808">Transferase</keyword>
<feature type="region of interest" description="Disordered" evidence="13">
    <location>
        <begin position="501"/>
        <end position="522"/>
    </location>
</feature>
<dbReference type="Pfam" id="PF12483">
    <property type="entry name" value="GIDE"/>
    <property type="match status" value="1"/>
</dbReference>
<evidence type="ECO:0000256" key="6">
    <source>
        <dbReference type="ARBA" id="ARBA00022723"/>
    </source>
</evidence>
<evidence type="ECO:0000313" key="17">
    <source>
        <dbReference type="Proteomes" id="UP000315295"/>
    </source>
</evidence>
<dbReference type="InterPro" id="IPR013083">
    <property type="entry name" value="Znf_RING/FYVE/PHD"/>
</dbReference>
<feature type="transmembrane region" description="Helical" evidence="14">
    <location>
        <begin position="269"/>
        <end position="290"/>
    </location>
</feature>
<dbReference type="Proteomes" id="UP000315295">
    <property type="component" value="Unassembled WGS sequence"/>
</dbReference>
<dbReference type="Gene3D" id="3.30.40.10">
    <property type="entry name" value="Zinc/RING finger domain, C3HC4 (zinc finger)"/>
    <property type="match status" value="1"/>
</dbReference>
<dbReference type="CDD" id="cd23145">
    <property type="entry name" value="RING-HC_SPL2-like"/>
    <property type="match status" value="1"/>
</dbReference>
<dbReference type="GO" id="GO:0008270">
    <property type="term" value="F:zinc ion binding"/>
    <property type="evidence" value="ECO:0007669"/>
    <property type="project" value="UniProtKB-KW"/>
</dbReference>
<dbReference type="Pfam" id="PF13920">
    <property type="entry name" value="zf-C3HC4_3"/>
    <property type="match status" value="1"/>
</dbReference>
<evidence type="ECO:0000256" key="10">
    <source>
        <dbReference type="ARBA" id="ARBA00022989"/>
    </source>
</evidence>
<dbReference type="GO" id="GO:0016567">
    <property type="term" value="P:protein ubiquitination"/>
    <property type="evidence" value="ECO:0007669"/>
    <property type="project" value="InterPro"/>
</dbReference>
<dbReference type="InterPro" id="IPR022170">
    <property type="entry name" value="MUL1-like"/>
</dbReference>
<evidence type="ECO:0000256" key="5">
    <source>
        <dbReference type="ARBA" id="ARBA00022692"/>
    </source>
</evidence>
<comment type="catalytic activity">
    <reaction evidence="1">
        <text>S-ubiquitinyl-[E2 ubiquitin-conjugating enzyme]-L-cysteine + [acceptor protein]-L-lysine = [E2 ubiquitin-conjugating enzyme]-L-cysteine + N(6)-ubiquitinyl-[acceptor protein]-L-lysine.</text>
        <dbReference type="EC" id="2.3.2.27"/>
    </reaction>
</comment>
<dbReference type="EC" id="2.3.2.27" evidence="3"/>
<name>A0A540MBW1_MALBA</name>
<feature type="transmembrane region" description="Helical" evidence="14">
    <location>
        <begin position="348"/>
        <end position="369"/>
    </location>
</feature>
<dbReference type="STRING" id="106549.A0A540MBW1"/>
<comment type="subcellular location">
    <subcellularLocation>
        <location evidence="2">Membrane</location>
        <topology evidence="2">Multi-pass membrane protein</topology>
    </subcellularLocation>
</comment>
<evidence type="ECO:0000256" key="8">
    <source>
        <dbReference type="ARBA" id="ARBA00022786"/>
    </source>
</evidence>
<feature type="domain" description="RING-type" evidence="15">
    <location>
        <begin position="532"/>
        <end position="572"/>
    </location>
</feature>
<keyword evidence="9" id="KW-0862">Zinc</keyword>
<dbReference type="GO" id="GO:0016020">
    <property type="term" value="C:membrane"/>
    <property type="evidence" value="ECO:0007669"/>
    <property type="project" value="UniProtKB-SubCell"/>
</dbReference>
<evidence type="ECO:0000256" key="14">
    <source>
        <dbReference type="SAM" id="Phobius"/>
    </source>
</evidence>
<evidence type="ECO:0000256" key="13">
    <source>
        <dbReference type="SAM" id="MobiDB-lite"/>
    </source>
</evidence>
<keyword evidence="8" id="KW-0833">Ubl conjugation pathway</keyword>
<evidence type="ECO:0000256" key="11">
    <source>
        <dbReference type="ARBA" id="ARBA00023136"/>
    </source>
</evidence>
<feature type="compositionally biased region" description="Acidic residues" evidence="13">
    <location>
        <begin position="314"/>
        <end position="326"/>
    </location>
</feature>
<keyword evidence="17" id="KW-1185">Reference proteome</keyword>
<evidence type="ECO:0000256" key="12">
    <source>
        <dbReference type="PROSITE-ProRule" id="PRU00175"/>
    </source>
</evidence>
<evidence type="ECO:0000256" key="1">
    <source>
        <dbReference type="ARBA" id="ARBA00000900"/>
    </source>
</evidence>
<dbReference type="InterPro" id="IPR001841">
    <property type="entry name" value="Znf_RING"/>
</dbReference>
<gene>
    <name evidence="16" type="ORF">C1H46_018179</name>
</gene>
<proteinExistence type="predicted"/>
<dbReference type="AlphaFoldDB" id="A0A540MBW1"/>
<reference evidence="16 17" key="1">
    <citation type="journal article" date="2019" name="G3 (Bethesda)">
        <title>Sequencing of a Wild Apple (Malus baccata) Genome Unravels the Differences Between Cultivated and Wild Apple Species Regarding Disease Resistance and Cold Tolerance.</title>
        <authorList>
            <person name="Chen X."/>
        </authorList>
    </citation>
    <scope>NUCLEOTIDE SEQUENCE [LARGE SCALE GENOMIC DNA]</scope>
    <source>
        <strain evidence="17">cv. Shandingzi</strain>
        <tissue evidence="16">Leaves</tissue>
    </source>
</reference>
<evidence type="ECO:0000313" key="16">
    <source>
        <dbReference type="EMBL" id="TQD96196.1"/>
    </source>
</evidence>
<feature type="region of interest" description="Disordered" evidence="13">
    <location>
        <begin position="425"/>
        <end position="448"/>
    </location>
</feature>
<protein>
    <recommendedName>
        <fullName evidence="3">RING-type E3 ubiquitin transferase</fullName>
        <ecNumber evidence="3">2.3.2.27</ecNumber>
    </recommendedName>
</protein>
<dbReference type="InterPro" id="IPR044247">
    <property type="entry name" value="SPL2-like"/>
</dbReference>
<organism evidence="16 17">
    <name type="scientific">Malus baccata</name>
    <name type="common">Siberian crab apple</name>
    <name type="synonym">Pyrus baccata</name>
    <dbReference type="NCBI Taxonomy" id="106549"/>
    <lineage>
        <taxon>Eukaryota</taxon>
        <taxon>Viridiplantae</taxon>
        <taxon>Streptophyta</taxon>
        <taxon>Embryophyta</taxon>
        <taxon>Tracheophyta</taxon>
        <taxon>Spermatophyta</taxon>
        <taxon>Magnoliopsida</taxon>
        <taxon>eudicotyledons</taxon>
        <taxon>Gunneridae</taxon>
        <taxon>Pentapetalae</taxon>
        <taxon>rosids</taxon>
        <taxon>fabids</taxon>
        <taxon>Rosales</taxon>
        <taxon>Rosaceae</taxon>
        <taxon>Amygdaloideae</taxon>
        <taxon>Maleae</taxon>
        <taxon>Malus</taxon>
    </lineage>
</organism>